<dbReference type="PANTHER" id="PTHR15075">
    <property type="entry name" value="ALPHA-MANNOSIDE BETA-1,6-N-ACETYLGLUCOSAMINYLTRANSFERASE"/>
    <property type="match status" value="1"/>
</dbReference>
<evidence type="ECO:0000313" key="17">
    <source>
        <dbReference type="Proteomes" id="UP001159427"/>
    </source>
</evidence>
<feature type="non-terminal residue" evidence="16">
    <location>
        <position position="1"/>
    </location>
</feature>
<evidence type="ECO:0000313" key="16">
    <source>
        <dbReference type="EMBL" id="CAH3193369.1"/>
    </source>
</evidence>
<evidence type="ECO:0000256" key="8">
    <source>
        <dbReference type="ARBA" id="ARBA00022968"/>
    </source>
</evidence>
<keyword evidence="8" id="KW-0735">Signal-anchor</keyword>
<keyword evidence="12" id="KW-0325">Glycoprotein</keyword>
<feature type="compositionally biased region" description="Low complexity" evidence="14">
    <location>
        <begin position="105"/>
        <end position="136"/>
    </location>
</feature>
<evidence type="ECO:0000256" key="6">
    <source>
        <dbReference type="ARBA" id="ARBA00022679"/>
    </source>
</evidence>
<dbReference type="EMBL" id="CALNXI010003465">
    <property type="protein sequence ID" value="CAH3193369.1"/>
    <property type="molecule type" value="Genomic_DNA"/>
</dbReference>
<organism evidence="16 17">
    <name type="scientific">Porites evermanni</name>
    <dbReference type="NCBI Taxonomy" id="104178"/>
    <lineage>
        <taxon>Eukaryota</taxon>
        <taxon>Metazoa</taxon>
        <taxon>Cnidaria</taxon>
        <taxon>Anthozoa</taxon>
        <taxon>Hexacorallia</taxon>
        <taxon>Scleractinia</taxon>
        <taxon>Fungiina</taxon>
        <taxon>Poritidae</taxon>
        <taxon>Porites</taxon>
    </lineage>
</organism>
<comment type="pathway">
    <text evidence="2">Protein modification; protein glycosylation.</text>
</comment>
<protein>
    <recommendedName>
        <fullName evidence="4">alpha-1,6-mannosyl-glycoprotein 6-beta-N-acetylglucosaminyltransferase</fullName>
        <ecNumber evidence="4">2.4.1.155</ecNumber>
    </recommendedName>
</protein>
<keyword evidence="9" id="KW-1133">Transmembrane helix</keyword>
<evidence type="ECO:0000256" key="3">
    <source>
        <dbReference type="ARBA" id="ARBA00007477"/>
    </source>
</evidence>
<evidence type="ECO:0000256" key="1">
    <source>
        <dbReference type="ARBA" id="ARBA00004323"/>
    </source>
</evidence>
<feature type="compositionally biased region" description="Pro residues" evidence="14">
    <location>
        <begin position="67"/>
        <end position="84"/>
    </location>
</feature>
<evidence type="ECO:0000256" key="10">
    <source>
        <dbReference type="ARBA" id="ARBA00023034"/>
    </source>
</evidence>
<evidence type="ECO:0000256" key="2">
    <source>
        <dbReference type="ARBA" id="ARBA00004922"/>
    </source>
</evidence>
<comment type="catalytic activity">
    <reaction evidence="13">
        <text>N(4)-{beta-D-GlcNAc-(1-&gt;2)-[beta-D-GlcNAc-(1-&gt;4)]-alpha-D-Man-(1-&gt;3)-[beta-D-GlcNAc-(1-&gt;2)-alpha-D-Man-(1-&gt;6)]-beta-D-Man-(1-&gt;4)-beta-D-GlcNAc-(1-&gt;4)-beta-D-GlcNAc}-L-asparaginyl-[protein] + UDP-N-acetyl-alpha-D-glucosamine = N(4)-{beta-D-GlcNAc-(1-&gt;2)-[beta-D-GlcNAc-(1-&gt;4)]-alpha-D-Man-(1-&gt;3)-[beta-D-GlcNAc-(1-&gt;2)-[beta-D-GlcNAc-(1-&gt;6)]-alpha-D-Man-(1-&gt;6)]-beta-D-Man-(1-&gt;4)-beta-D-GlcNAc-(1-&gt;4)-beta-D-GlcNAc}-L-asparaginyl-[protein] + UDP + H(+)</text>
        <dbReference type="Rhea" id="RHEA:16921"/>
        <dbReference type="Rhea" id="RHEA-COMP:14374"/>
        <dbReference type="Rhea" id="RHEA-COMP:14377"/>
        <dbReference type="ChEBI" id="CHEBI:15378"/>
        <dbReference type="ChEBI" id="CHEBI:57705"/>
        <dbReference type="ChEBI" id="CHEBI:58223"/>
        <dbReference type="ChEBI" id="CHEBI:139507"/>
        <dbReference type="ChEBI" id="CHEBI:139510"/>
        <dbReference type="EC" id="2.4.1.155"/>
    </reaction>
</comment>
<feature type="region of interest" description="Disordered" evidence="14">
    <location>
        <begin position="42"/>
        <end position="148"/>
    </location>
</feature>
<feature type="compositionally biased region" description="Low complexity" evidence="14">
    <location>
        <begin position="85"/>
        <end position="98"/>
    </location>
</feature>
<evidence type="ECO:0000256" key="14">
    <source>
        <dbReference type="SAM" id="MobiDB-lite"/>
    </source>
</evidence>
<dbReference type="SUPFAM" id="SSF101447">
    <property type="entry name" value="Formin homology 2 domain (FH2 domain)"/>
    <property type="match status" value="1"/>
</dbReference>
<evidence type="ECO:0000256" key="11">
    <source>
        <dbReference type="ARBA" id="ARBA00023136"/>
    </source>
</evidence>
<proteinExistence type="inferred from homology"/>
<name>A0ABN8SPB5_9CNID</name>
<dbReference type="InterPro" id="IPR052105">
    <property type="entry name" value="MGAT5_Glycosyltransferase"/>
</dbReference>
<gene>
    <name evidence="16" type="ORF">PEVE_00025706</name>
</gene>
<dbReference type="Pfam" id="PF15024">
    <property type="entry name" value="Glyco_transf_18"/>
    <property type="match status" value="1"/>
</dbReference>
<evidence type="ECO:0000259" key="15">
    <source>
        <dbReference type="Pfam" id="PF15024"/>
    </source>
</evidence>
<sequence length="569" mass="63077">KSFNESWNPKCHGEKHQVQPNSLCSVIEYLSEVSLLRISFSSSSSSSSSSLSSSSPPPQPQSSSSLSPPPPPPLSSSPPPPPPLSSSSSSLPSNRLLSSPPPPSSSSSPPLSSSSASSASPSLSSSSALSSSSSTLSPPPQPRPPSSSSVYLIKKVVEGWCPVLPWRRDFDPFKPPANHTEAVICTDVSGLLEKLKDDRYAWMRIRITETWPQWKEATEQLAATLNVKNRTKKKILLYMGSIEDNFKFFTEAFTGGCLGELTQWSDLMSALYILGHDLIITSDYNDLRNIITQSDSDGCALRELADGLDLIFTDIPGAKKIMLFSGPHSSRYRCKMRILDSFGTDAEFNYPYYKESIPGGRSVWGDVNLLLPQFMTMFPHSPDNSFLGFAVPKKHRRKTREPKNRNSALVYGKLLHFWKGKSLYIEVIRNHVQEVHANIGSKNETVLRKFDVPDFVINHGIVNISTLMDLFQSSKVFVGLGDPLEGPAALEALANGCFFLNPKFDPPFDRVNHGFYAGKPMNRKPMDEKIKTWPLRFSAKENPNMAKALFDWPIVLQYDVKGKYQSTSF</sequence>
<evidence type="ECO:0000256" key="7">
    <source>
        <dbReference type="ARBA" id="ARBA00022692"/>
    </source>
</evidence>
<evidence type="ECO:0000256" key="13">
    <source>
        <dbReference type="ARBA" id="ARBA00048243"/>
    </source>
</evidence>
<feature type="compositionally biased region" description="Low complexity" evidence="14">
    <location>
        <begin position="42"/>
        <end position="54"/>
    </location>
</feature>
<feature type="region of interest" description="Disordered" evidence="14">
    <location>
        <begin position="1"/>
        <end position="21"/>
    </location>
</feature>
<keyword evidence="7" id="KW-0812">Transmembrane</keyword>
<evidence type="ECO:0000256" key="12">
    <source>
        <dbReference type="ARBA" id="ARBA00023180"/>
    </source>
</evidence>
<accession>A0ABN8SPB5</accession>
<keyword evidence="6" id="KW-0808">Transferase</keyword>
<comment type="caution">
    <text evidence="16">The sequence shown here is derived from an EMBL/GenBank/DDBJ whole genome shotgun (WGS) entry which is preliminary data.</text>
</comment>
<evidence type="ECO:0000256" key="5">
    <source>
        <dbReference type="ARBA" id="ARBA00022676"/>
    </source>
</evidence>
<keyword evidence="10" id="KW-0333">Golgi apparatus</keyword>
<keyword evidence="5" id="KW-0328">Glycosyltransferase</keyword>
<comment type="subcellular location">
    <subcellularLocation>
        <location evidence="1">Golgi apparatus membrane</location>
        <topology evidence="1">Single-pass type II membrane protein</topology>
    </subcellularLocation>
</comment>
<keyword evidence="11" id="KW-0472">Membrane</keyword>
<feature type="domain" description="Glycosyltransferase family 18 catalytic" evidence="15">
    <location>
        <begin position="151"/>
        <end position="526"/>
    </location>
</feature>
<dbReference type="Proteomes" id="UP001159427">
    <property type="component" value="Unassembled WGS sequence"/>
</dbReference>
<keyword evidence="17" id="KW-1185">Reference proteome</keyword>
<evidence type="ECO:0000256" key="4">
    <source>
        <dbReference type="ARBA" id="ARBA00012671"/>
    </source>
</evidence>
<dbReference type="EC" id="2.4.1.155" evidence="4"/>
<evidence type="ECO:0000256" key="9">
    <source>
        <dbReference type="ARBA" id="ARBA00022989"/>
    </source>
</evidence>
<dbReference type="PANTHER" id="PTHR15075:SF2">
    <property type="entry name" value="ALPHA-1,6-MANNOSYLGLYCOPROTEIN 6-BETA-N-ACETYLGLUCOSAMINYLTRANSFERASE"/>
    <property type="match status" value="1"/>
</dbReference>
<comment type="similarity">
    <text evidence="3">Belongs to the glycosyltransferase 18 family.</text>
</comment>
<reference evidence="16 17" key="1">
    <citation type="submission" date="2022-05" db="EMBL/GenBank/DDBJ databases">
        <authorList>
            <consortium name="Genoscope - CEA"/>
            <person name="William W."/>
        </authorList>
    </citation>
    <scope>NUCLEOTIDE SEQUENCE [LARGE SCALE GENOMIC DNA]</scope>
</reference>
<dbReference type="InterPro" id="IPR026116">
    <property type="entry name" value="GT18_cat"/>
</dbReference>